<organism evidence="2 3">
    <name type="scientific">Saponaria officinalis</name>
    <name type="common">Common soapwort</name>
    <name type="synonym">Lychnis saponaria</name>
    <dbReference type="NCBI Taxonomy" id="3572"/>
    <lineage>
        <taxon>Eukaryota</taxon>
        <taxon>Viridiplantae</taxon>
        <taxon>Streptophyta</taxon>
        <taxon>Embryophyta</taxon>
        <taxon>Tracheophyta</taxon>
        <taxon>Spermatophyta</taxon>
        <taxon>Magnoliopsida</taxon>
        <taxon>eudicotyledons</taxon>
        <taxon>Gunneridae</taxon>
        <taxon>Pentapetalae</taxon>
        <taxon>Caryophyllales</taxon>
        <taxon>Caryophyllaceae</taxon>
        <taxon>Caryophylleae</taxon>
        <taxon>Saponaria</taxon>
    </lineage>
</organism>
<gene>
    <name evidence="2" type="ORF">RND81_14G138000</name>
</gene>
<keyword evidence="3" id="KW-1185">Reference proteome</keyword>
<comment type="caution">
    <text evidence="2">The sequence shown here is derived from an EMBL/GenBank/DDBJ whole genome shotgun (WGS) entry which is preliminary data.</text>
</comment>
<evidence type="ECO:0000313" key="3">
    <source>
        <dbReference type="Proteomes" id="UP001443914"/>
    </source>
</evidence>
<proteinExistence type="predicted"/>
<name>A0AAW1GMV9_SAPOF</name>
<reference evidence="2" key="1">
    <citation type="submission" date="2024-03" db="EMBL/GenBank/DDBJ databases">
        <title>WGS assembly of Saponaria officinalis var. Norfolk2.</title>
        <authorList>
            <person name="Jenkins J."/>
            <person name="Shu S."/>
            <person name="Grimwood J."/>
            <person name="Barry K."/>
            <person name="Goodstein D."/>
            <person name="Schmutz J."/>
            <person name="Leebens-Mack J."/>
            <person name="Osbourn A."/>
        </authorList>
    </citation>
    <scope>NUCLEOTIDE SEQUENCE [LARGE SCALE GENOMIC DNA]</scope>
    <source>
        <strain evidence="2">JIC</strain>
    </source>
</reference>
<protein>
    <submittedName>
        <fullName evidence="2">Uncharacterized protein</fullName>
    </submittedName>
</protein>
<dbReference type="EMBL" id="JBDFQZ010000014">
    <property type="protein sequence ID" value="KAK9665810.1"/>
    <property type="molecule type" value="Genomic_DNA"/>
</dbReference>
<dbReference type="AlphaFoldDB" id="A0AAW1GMV9"/>
<feature type="region of interest" description="Disordered" evidence="1">
    <location>
        <begin position="58"/>
        <end position="150"/>
    </location>
</feature>
<dbReference type="Proteomes" id="UP001443914">
    <property type="component" value="Unassembled WGS sequence"/>
</dbReference>
<feature type="compositionally biased region" description="Polar residues" evidence="1">
    <location>
        <begin position="91"/>
        <end position="123"/>
    </location>
</feature>
<feature type="compositionally biased region" description="Basic and acidic residues" evidence="1">
    <location>
        <begin position="134"/>
        <end position="150"/>
    </location>
</feature>
<evidence type="ECO:0000256" key="1">
    <source>
        <dbReference type="SAM" id="MobiDB-lite"/>
    </source>
</evidence>
<sequence length="150" mass="17060">MTHVRVWRLDEQNTRRVDRNRQTIPLRLMSKALTRVPEGVKGRRQVQTAAITRAKPSLDLRRYTSVPPPRLRHELPNHKNKYISKQDTKCKQSTNTLKSTSKQIPSRTPSRSATAESQSTRNAAANGRRSPKRGPPDRCSEPRTREAASG</sequence>
<accession>A0AAW1GMV9</accession>
<evidence type="ECO:0000313" key="2">
    <source>
        <dbReference type="EMBL" id="KAK9665810.1"/>
    </source>
</evidence>